<keyword evidence="2" id="KW-0378">Hydrolase</keyword>
<keyword evidence="6" id="KW-1185">Reference proteome</keyword>
<gene>
    <name evidence="5" type="ORF">HNR61_006562</name>
</gene>
<feature type="domain" description="NodB homology" evidence="4">
    <location>
        <begin position="276"/>
        <end position="452"/>
    </location>
</feature>
<name>A0A7W3LV74_ACTNM</name>
<feature type="compositionally biased region" description="Low complexity" evidence="3">
    <location>
        <begin position="244"/>
        <end position="263"/>
    </location>
</feature>
<dbReference type="Proteomes" id="UP000572680">
    <property type="component" value="Unassembled WGS sequence"/>
</dbReference>
<dbReference type="GO" id="GO:0016020">
    <property type="term" value="C:membrane"/>
    <property type="evidence" value="ECO:0007669"/>
    <property type="project" value="TreeGrafter"/>
</dbReference>
<dbReference type="PROSITE" id="PS51677">
    <property type="entry name" value="NODB"/>
    <property type="match status" value="1"/>
</dbReference>
<dbReference type="GO" id="GO:0016810">
    <property type="term" value="F:hydrolase activity, acting on carbon-nitrogen (but not peptide) bonds"/>
    <property type="evidence" value="ECO:0007669"/>
    <property type="project" value="InterPro"/>
</dbReference>
<evidence type="ECO:0000256" key="3">
    <source>
        <dbReference type="SAM" id="MobiDB-lite"/>
    </source>
</evidence>
<keyword evidence="1" id="KW-0479">Metal-binding</keyword>
<evidence type="ECO:0000256" key="1">
    <source>
        <dbReference type="ARBA" id="ARBA00022723"/>
    </source>
</evidence>
<comment type="caution">
    <text evidence="5">The sequence shown here is derived from an EMBL/GenBank/DDBJ whole genome shotgun (WGS) entry which is preliminary data.</text>
</comment>
<dbReference type="Pfam" id="PF01522">
    <property type="entry name" value="Polysacc_deac_1"/>
    <property type="match status" value="1"/>
</dbReference>
<reference evidence="5 6" key="1">
    <citation type="submission" date="2020-08" db="EMBL/GenBank/DDBJ databases">
        <title>Genomic Encyclopedia of Type Strains, Phase IV (KMG-IV): sequencing the most valuable type-strain genomes for metagenomic binning, comparative biology and taxonomic classification.</title>
        <authorList>
            <person name="Goeker M."/>
        </authorList>
    </citation>
    <scope>NUCLEOTIDE SEQUENCE [LARGE SCALE GENOMIC DNA]</scope>
    <source>
        <strain evidence="5 6">DSM 44197</strain>
    </source>
</reference>
<dbReference type="GO" id="GO:0046872">
    <property type="term" value="F:metal ion binding"/>
    <property type="evidence" value="ECO:0007669"/>
    <property type="project" value="UniProtKB-KW"/>
</dbReference>
<evidence type="ECO:0000259" key="4">
    <source>
        <dbReference type="PROSITE" id="PS51677"/>
    </source>
</evidence>
<feature type="region of interest" description="Disordered" evidence="3">
    <location>
        <begin position="244"/>
        <end position="267"/>
    </location>
</feature>
<dbReference type="AlphaFoldDB" id="A0A7W3LV74"/>
<sequence>MLVSGLASAALLAGCGGGPGQRVRPVADSTAVHVVDPGTVPGLSVATRNEQDGRRHLYAAWPRIPGADRLTAALAAAADERIRPFLADTGDRTPGAVPELNVQWSLAAASGDVVGVRLVFAESAGASAGEARRTLWYDGRTGEVRPSADLLRAGGGLAGLAERVRARLGGKGDPARVTAGADTFSSLGFNDVGDMVVEFSDNTVAPGSSGRVAVVLERADYEPLLSEFGRRAYAAAMAPRPRLALDGSATPSPTATPGATPDATVPPGRTDCATAKCVALTFDDGPGPATGRLLDTLRDARARATFFVVGTNADAHADLLRREHAEGHEIGNHTQSHRDLSRLTAVQVNSDVQRTQEIVRSATGTAPTLMRPPYGATNGTVAGVTRSLGLRQVLWSVDTNDWRDRDAKVVADRAVRRARPGAVILMHDIHRTTVDAVPEILERLAAKGYTFVTVSELMANRKVPPGGRFGGA</sequence>
<dbReference type="InterPro" id="IPR002509">
    <property type="entry name" value="NODB_dom"/>
</dbReference>
<dbReference type="PANTHER" id="PTHR10587">
    <property type="entry name" value="GLYCOSYL TRANSFERASE-RELATED"/>
    <property type="match status" value="1"/>
</dbReference>
<organism evidence="5 6">
    <name type="scientific">Actinomadura namibiensis</name>
    <dbReference type="NCBI Taxonomy" id="182080"/>
    <lineage>
        <taxon>Bacteria</taxon>
        <taxon>Bacillati</taxon>
        <taxon>Actinomycetota</taxon>
        <taxon>Actinomycetes</taxon>
        <taxon>Streptosporangiales</taxon>
        <taxon>Thermomonosporaceae</taxon>
        <taxon>Actinomadura</taxon>
    </lineage>
</organism>
<dbReference type="Gene3D" id="3.20.20.370">
    <property type="entry name" value="Glycoside hydrolase/deacetylase"/>
    <property type="match status" value="1"/>
</dbReference>
<protein>
    <submittedName>
        <fullName evidence="5">Peptidoglycan/xylan/chitin deacetylase (PgdA/CDA1 family)</fullName>
    </submittedName>
</protein>
<dbReference type="RefSeq" id="WP_182846934.1">
    <property type="nucleotide sequence ID" value="NZ_JACJIA010000010.1"/>
</dbReference>
<dbReference type="CDD" id="cd10917">
    <property type="entry name" value="CE4_NodB_like_6s_7s"/>
    <property type="match status" value="1"/>
</dbReference>
<dbReference type="InterPro" id="IPR050248">
    <property type="entry name" value="Polysacc_deacetylase_ArnD"/>
</dbReference>
<evidence type="ECO:0000313" key="6">
    <source>
        <dbReference type="Proteomes" id="UP000572680"/>
    </source>
</evidence>
<evidence type="ECO:0000256" key="2">
    <source>
        <dbReference type="ARBA" id="ARBA00022801"/>
    </source>
</evidence>
<proteinExistence type="predicted"/>
<evidence type="ECO:0000313" key="5">
    <source>
        <dbReference type="EMBL" id="MBA8954905.1"/>
    </source>
</evidence>
<dbReference type="GO" id="GO:0005975">
    <property type="term" value="P:carbohydrate metabolic process"/>
    <property type="evidence" value="ECO:0007669"/>
    <property type="project" value="InterPro"/>
</dbReference>
<dbReference type="InterPro" id="IPR011330">
    <property type="entry name" value="Glyco_hydro/deAcase_b/a-brl"/>
</dbReference>
<dbReference type="SUPFAM" id="SSF88713">
    <property type="entry name" value="Glycoside hydrolase/deacetylase"/>
    <property type="match status" value="1"/>
</dbReference>
<accession>A0A7W3LV74</accession>
<dbReference type="EMBL" id="JACJIA010000010">
    <property type="protein sequence ID" value="MBA8954905.1"/>
    <property type="molecule type" value="Genomic_DNA"/>
</dbReference>
<dbReference type="PANTHER" id="PTHR10587:SF133">
    <property type="entry name" value="CHITIN DEACETYLASE 1-RELATED"/>
    <property type="match status" value="1"/>
</dbReference>